<dbReference type="PANTHER" id="PTHR33228">
    <property type="entry name" value="PROTEIN GLUTAMINE DUMPER 4-RELATED"/>
    <property type="match status" value="1"/>
</dbReference>
<dbReference type="GO" id="GO:0080143">
    <property type="term" value="P:regulation of amino acid export"/>
    <property type="evidence" value="ECO:0007669"/>
    <property type="project" value="InterPro"/>
</dbReference>
<keyword evidence="4 9" id="KW-0812">Transmembrane</keyword>
<evidence type="ECO:0000256" key="6">
    <source>
        <dbReference type="ARBA" id="ARBA00022989"/>
    </source>
</evidence>
<reference evidence="11" key="2">
    <citation type="journal article" date="2018" name="Plant J.">
        <title>The Sorghum bicolor reference genome: improved assembly, gene annotations, a transcriptome atlas, and signatures of genome organization.</title>
        <authorList>
            <person name="McCormick R.F."/>
            <person name="Truong S.K."/>
            <person name="Sreedasyam A."/>
            <person name="Jenkins J."/>
            <person name="Shu S."/>
            <person name="Sims D."/>
            <person name="Kennedy M."/>
            <person name="Amirebrahimi M."/>
            <person name="Weers B.D."/>
            <person name="McKinley B."/>
            <person name="Mattison A."/>
            <person name="Morishige D.T."/>
            <person name="Grimwood J."/>
            <person name="Schmutz J."/>
            <person name="Mullet J.E."/>
        </authorList>
    </citation>
    <scope>NUCLEOTIDE SEQUENCE [LARGE SCALE GENOMIC DNA]</scope>
    <source>
        <strain evidence="11">cv. BTx623</strain>
    </source>
</reference>
<dbReference type="InParanoid" id="C5Z698"/>
<dbReference type="OrthoDB" id="770444at2759"/>
<dbReference type="Gramene" id="EER88684">
    <property type="protein sequence ID" value="EER88684"/>
    <property type="gene ID" value="SORBI_3010G198700"/>
</dbReference>
<evidence type="ECO:0000256" key="1">
    <source>
        <dbReference type="ARBA" id="ARBA00004167"/>
    </source>
</evidence>
<keyword evidence="5" id="KW-0029">Amino-acid transport</keyword>
<dbReference type="AlphaFoldDB" id="C5Z698"/>
<evidence type="ECO:0000256" key="8">
    <source>
        <dbReference type="SAM" id="MobiDB-lite"/>
    </source>
</evidence>
<keyword evidence="3" id="KW-0813">Transport</keyword>
<evidence type="ECO:0000256" key="3">
    <source>
        <dbReference type="ARBA" id="ARBA00022448"/>
    </source>
</evidence>
<evidence type="ECO:0000256" key="4">
    <source>
        <dbReference type="ARBA" id="ARBA00022692"/>
    </source>
</evidence>
<dbReference type="EMBL" id="CM000769">
    <property type="protein sequence ID" value="EER88684.1"/>
    <property type="molecule type" value="Genomic_DNA"/>
</dbReference>
<gene>
    <name evidence="10" type="ORF">SORBI_3010G198700</name>
</gene>
<evidence type="ECO:0000256" key="7">
    <source>
        <dbReference type="ARBA" id="ARBA00023136"/>
    </source>
</evidence>
<dbReference type="STRING" id="4558.C5Z698"/>
<keyword evidence="7 9" id="KW-0472">Membrane</keyword>
<keyword evidence="6 9" id="KW-1133">Transmembrane helix</keyword>
<evidence type="ECO:0000313" key="11">
    <source>
        <dbReference type="Proteomes" id="UP000000768"/>
    </source>
</evidence>
<dbReference type="HOGENOM" id="CLU_112624_3_1_1"/>
<organism evidence="10 11">
    <name type="scientific">Sorghum bicolor</name>
    <name type="common">Sorghum</name>
    <name type="synonym">Sorghum vulgare</name>
    <dbReference type="NCBI Taxonomy" id="4558"/>
    <lineage>
        <taxon>Eukaryota</taxon>
        <taxon>Viridiplantae</taxon>
        <taxon>Streptophyta</taxon>
        <taxon>Embryophyta</taxon>
        <taxon>Tracheophyta</taxon>
        <taxon>Spermatophyta</taxon>
        <taxon>Magnoliopsida</taxon>
        <taxon>Liliopsida</taxon>
        <taxon>Poales</taxon>
        <taxon>Poaceae</taxon>
        <taxon>PACMAD clade</taxon>
        <taxon>Panicoideae</taxon>
        <taxon>Andropogonodae</taxon>
        <taxon>Andropogoneae</taxon>
        <taxon>Sorghinae</taxon>
        <taxon>Sorghum</taxon>
    </lineage>
</organism>
<accession>C5Z698</accession>
<dbReference type="PANTHER" id="PTHR33228:SF49">
    <property type="entry name" value="PROTEIN GLUTAMINE DUMPER 5"/>
    <property type="match status" value="1"/>
</dbReference>
<dbReference type="GO" id="GO:0006865">
    <property type="term" value="P:amino acid transport"/>
    <property type="evidence" value="ECO:0007669"/>
    <property type="project" value="UniProtKB-KW"/>
</dbReference>
<evidence type="ECO:0000256" key="9">
    <source>
        <dbReference type="SAM" id="Phobius"/>
    </source>
</evidence>
<evidence type="ECO:0000256" key="5">
    <source>
        <dbReference type="ARBA" id="ARBA00022970"/>
    </source>
</evidence>
<dbReference type="Proteomes" id="UP000000768">
    <property type="component" value="Chromosome 10"/>
</dbReference>
<evidence type="ECO:0000256" key="2">
    <source>
        <dbReference type="ARBA" id="ARBA00009977"/>
    </source>
</evidence>
<comment type="subcellular location">
    <subcellularLocation>
        <location evidence="1">Membrane</location>
        <topology evidence="1">Single-pass membrane protein</topology>
    </subcellularLocation>
</comment>
<reference evidence="10 11" key="1">
    <citation type="journal article" date="2009" name="Nature">
        <title>The Sorghum bicolor genome and the diversification of grasses.</title>
        <authorList>
            <person name="Paterson A.H."/>
            <person name="Bowers J.E."/>
            <person name="Bruggmann R."/>
            <person name="Dubchak I."/>
            <person name="Grimwood J."/>
            <person name="Gundlach H."/>
            <person name="Haberer G."/>
            <person name="Hellsten U."/>
            <person name="Mitros T."/>
            <person name="Poliakov A."/>
            <person name="Schmutz J."/>
            <person name="Spannagl M."/>
            <person name="Tang H."/>
            <person name="Wang X."/>
            <person name="Wicker T."/>
            <person name="Bharti A.K."/>
            <person name="Chapman J."/>
            <person name="Feltus F.A."/>
            <person name="Gowik U."/>
            <person name="Grigoriev I.V."/>
            <person name="Lyons E."/>
            <person name="Maher C.A."/>
            <person name="Martis M."/>
            <person name="Narechania A."/>
            <person name="Otillar R.P."/>
            <person name="Penning B.W."/>
            <person name="Salamov A.A."/>
            <person name="Wang Y."/>
            <person name="Zhang L."/>
            <person name="Carpita N.C."/>
            <person name="Freeling M."/>
            <person name="Gingle A.R."/>
            <person name="Hash C.T."/>
            <person name="Keller B."/>
            <person name="Klein P."/>
            <person name="Kresovich S."/>
            <person name="McCann M.C."/>
            <person name="Ming R."/>
            <person name="Peterson D.G."/>
            <person name="Mehboob-ur-Rahman"/>
            <person name="Ware D."/>
            <person name="Westhoff P."/>
            <person name="Mayer K.F."/>
            <person name="Messing J."/>
            <person name="Rokhsar D.S."/>
        </authorList>
    </citation>
    <scope>NUCLEOTIDE SEQUENCE [LARGE SCALE GENOMIC DNA]</scope>
    <source>
        <strain evidence="11">cv. BTx623</strain>
    </source>
</reference>
<evidence type="ECO:0000313" key="10">
    <source>
        <dbReference type="EMBL" id="EER88684.1"/>
    </source>
</evidence>
<keyword evidence="11" id="KW-1185">Reference proteome</keyword>
<dbReference type="InterPro" id="IPR040359">
    <property type="entry name" value="GDU"/>
</dbReference>
<comment type="similarity">
    <text evidence="2">Belongs to the GLUTAMINE DUMPER 1 (TC 9.B.60) family.</text>
</comment>
<protein>
    <submittedName>
        <fullName evidence="10">Uncharacterized protein</fullName>
    </submittedName>
</protein>
<feature type="transmembrane region" description="Helical" evidence="9">
    <location>
        <begin position="22"/>
        <end position="44"/>
    </location>
</feature>
<dbReference type="KEGG" id="sbi:8067678"/>
<name>C5Z698_SORBI</name>
<feature type="region of interest" description="Disordered" evidence="8">
    <location>
        <begin position="48"/>
        <end position="75"/>
    </location>
</feature>
<dbReference type="eggNOG" id="ENOG502T051">
    <property type="taxonomic scope" value="Eukaryota"/>
</dbReference>
<dbReference type="GO" id="GO:0016020">
    <property type="term" value="C:membrane"/>
    <property type="evidence" value="ECO:0007669"/>
    <property type="project" value="UniProtKB-SubCell"/>
</dbReference>
<sequence length="122" mass="12806">MSLEGAAGVPQAMSLWRTPTPYILLVIGSMMFLIALVLLVLICARNSRRSSRRRGSSDDDDEEAPSSARMPVLKPLDREPKVAVIMAGERAPSFLASAKPLPLAWGADEAGGGGGAGAVPYV</sequence>
<proteinExistence type="inferred from homology"/>